<sequence length="104" mass="11287">MKSTALQRSACWLASGDFLSTLFDNWDRMPAMSAYVMLSAIPFQRGSAESRDPTIQTGPTRNYGLSIRGGTRCGFYSWSLGIALAVLFVISFALHGWSSLGAAN</sequence>
<evidence type="ECO:0000313" key="2">
    <source>
        <dbReference type="EMBL" id="MEI9413184.1"/>
    </source>
</evidence>
<keyword evidence="1" id="KW-1133">Transmembrane helix</keyword>
<keyword evidence="1" id="KW-0812">Transmembrane</keyword>
<dbReference type="Pfam" id="PF20554">
    <property type="entry name" value="DUF6766"/>
    <property type="match status" value="1"/>
</dbReference>
<name>A0ABU8L7F5_9HYPH</name>
<reference evidence="2 3" key="1">
    <citation type="submission" date="2022-12" db="EMBL/GenBank/DDBJ databases">
        <authorList>
            <person name="Muema E."/>
        </authorList>
    </citation>
    <scope>NUCLEOTIDE SEQUENCE [LARGE SCALE GENOMIC DNA]</scope>
    <source>
        <strain evidence="3">1326</strain>
    </source>
</reference>
<feature type="transmembrane region" description="Helical" evidence="1">
    <location>
        <begin position="75"/>
        <end position="97"/>
    </location>
</feature>
<dbReference type="Proteomes" id="UP001387293">
    <property type="component" value="Unassembled WGS sequence"/>
</dbReference>
<dbReference type="InterPro" id="IPR046657">
    <property type="entry name" value="DUF6766"/>
</dbReference>
<keyword evidence="1" id="KW-0472">Membrane</keyword>
<keyword evidence="3" id="KW-1185">Reference proteome</keyword>
<evidence type="ECO:0000313" key="3">
    <source>
        <dbReference type="Proteomes" id="UP001387293"/>
    </source>
</evidence>
<protein>
    <submittedName>
        <fullName evidence="2">Uncharacterized protein</fullName>
    </submittedName>
</protein>
<dbReference type="RefSeq" id="WP_337109503.1">
    <property type="nucleotide sequence ID" value="NZ_JAPYKS010000055.1"/>
</dbReference>
<proteinExistence type="predicted"/>
<gene>
    <name evidence="2" type="ORF">O7A60_31255</name>
</gene>
<evidence type="ECO:0000256" key="1">
    <source>
        <dbReference type="SAM" id="Phobius"/>
    </source>
</evidence>
<accession>A0ABU8L7F5</accession>
<dbReference type="EMBL" id="JAPYKS010000055">
    <property type="protein sequence ID" value="MEI9413184.1"/>
    <property type="molecule type" value="Genomic_DNA"/>
</dbReference>
<organism evidence="2 3">
    <name type="scientific">Mesorhizobium salmacidum</name>
    <dbReference type="NCBI Taxonomy" id="3015171"/>
    <lineage>
        <taxon>Bacteria</taxon>
        <taxon>Pseudomonadati</taxon>
        <taxon>Pseudomonadota</taxon>
        <taxon>Alphaproteobacteria</taxon>
        <taxon>Hyphomicrobiales</taxon>
        <taxon>Phyllobacteriaceae</taxon>
        <taxon>Mesorhizobium</taxon>
    </lineage>
</organism>
<comment type="caution">
    <text evidence="2">The sequence shown here is derived from an EMBL/GenBank/DDBJ whole genome shotgun (WGS) entry which is preliminary data.</text>
</comment>